<dbReference type="Pfam" id="PF13537">
    <property type="entry name" value="GATase_7"/>
    <property type="match status" value="1"/>
</dbReference>
<dbReference type="Gene3D" id="3.40.50.620">
    <property type="entry name" value="HUPs"/>
    <property type="match status" value="1"/>
</dbReference>
<evidence type="ECO:0000256" key="5">
    <source>
        <dbReference type="ARBA" id="ARBA00022840"/>
    </source>
</evidence>
<evidence type="ECO:0000256" key="6">
    <source>
        <dbReference type="ARBA" id="ARBA00022962"/>
    </source>
</evidence>
<reference evidence="9 10" key="1">
    <citation type="journal article" date="2024" name="Chem. Sci.">
        <title>Discovery of megapolipeptins by genome mining of a Burkholderiales bacteria collection.</title>
        <authorList>
            <person name="Paulo B.S."/>
            <person name="Recchia M.J.J."/>
            <person name="Lee S."/>
            <person name="Fergusson C.H."/>
            <person name="Romanowski S.B."/>
            <person name="Hernandez A."/>
            <person name="Krull N."/>
            <person name="Liu D.Y."/>
            <person name="Cavanagh H."/>
            <person name="Bos A."/>
            <person name="Gray C.A."/>
            <person name="Murphy B.T."/>
            <person name="Linington R.G."/>
            <person name="Eustaquio A.S."/>
        </authorList>
    </citation>
    <scope>NUCLEOTIDE SEQUENCE [LARGE SCALE GENOMIC DNA]</scope>
    <source>
        <strain evidence="9 10">RL17-335-BIF-A</strain>
    </source>
</reference>
<dbReference type="EC" id="6.3.5.4" evidence="3"/>
<dbReference type="PANTHER" id="PTHR43284">
    <property type="entry name" value="ASPARAGINE SYNTHETASE (GLUTAMINE-HYDROLYZING)"/>
    <property type="match status" value="1"/>
</dbReference>
<dbReference type="InterPro" id="IPR006426">
    <property type="entry name" value="Asn_synth_AEB"/>
</dbReference>
<dbReference type="NCBIfam" id="TIGR01536">
    <property type="entry name" value="asn_synth_AEB"/>
    <property type="match status" value="1"/>
</dbReference>
<comment type="similarity">
    <text evidence="2">Belongs to the asparagine synthetase family.</text>
</comment>
<organism evidence="9 10">
    <name type="scientific">Paraburkholderia dilworthii</name>
    <dbReference type="NCBI Taxonomy" id="948106"/>
    <lineage>
        <taxon>Bacteria</taxon>
        <taxon>Pseudomonadati</taxon>
        <taxon>Pseudomonadota</taxon>
        <taxon>Betaproteobacteria</taxon>
        <taxon>Burkholderiales</taxon>
        <taxon>Burkholderiaceae</taxon>
        <taxon>Paraburkholderia</taxon>
    </lineage>
</organism>
<evidence type="ECO:0000256" key="1">
    <source>
        <dbReference type="ARBA" id="ARBA00005187"/>
    </source>
</evidence>
<dbReference type="PIRSF" id="PIRSF001589">
    <property type="entry name" value="Asn_synthetase_glu-h"/>
    <property type="match status" value="1"/>
</dbReference>
<dbReference type="Proteomes" id="UP001629367">
    <property type="component" value="Unassembled WGS sequence"/>
</dbReference>
<comment type="catalytic activity">
    <reaction evidence="7">
        <text>L-aspartate + L-glutamine + ATP + H2O = L-asparagine + L-glutamate + AMP + diphosphate + H(+)</text>
        <dbReference type="Rhea" id="RHEA:12228"/>
        <dbReference type="ChEBI" id="CHEBI:15377"/>
        <dbReference type="ChEBI" id="CHEBI:15378"/>
        <dbReference type="ChEBI" id="CHEBI:29985"/>
        <dbReference type="ChEBI" id="CHEBI:29991"/>
        <dbReference type="ChEBI" id="CHEBI:30616"/>
        <dbReference type="ChEBI" id="CHEBI:33019"/>
        <dbReference type="ChEBI" id="CHEBI:58048"/>
        <dbReference type="ChEBI" id="CHEBI:58359"/>
        <dbReference type="ChEBI" id="CHEBI:456215"/>
        <dbReference type="EC" id="6.3.5.4"/>
    </reaction>
</comment>
<dbReference type="CDD" id="cd00712">
    <property type="entry name" value="AsnB"/>
    <property type="match status" value="1"/>
</dbReference>
<name>A0ABW9D5N2_9BURK</name>
<keyword evidence="4" id="KW-0547">Nucleotide-binding</keyword>
<evidence type="ECO:0000313" key="10">
    <source>
        <dbReference type="Proteomes" id="UP001629367"/>
    </source>
</evidence>
<evidence type="ECO:0000256" key="2">
    <source>
        <dbReference type="ARBA" id="ARBA00005752"/>
    </source>
</evidence>
<keyword evidence="6" id="KW-0315">Glutamine amidotransferase</keyword>
<dbReference type="EMBL" id="JAQQBZ010000005">
    <property type="protein sequence ID" value="MFM0593339.1"/>
    <property type="molecule type" value="Genomic_DNA"/>
</dbReference>
<dbReference type="SUPFAM" id="SSF52402">
    <property type="entry name" value="Adenine nucleotide alpha hydrolases-like"/>
    <property type="match status" value="1"/>
</dbReference>
<accession>A0ABW9D5N2</accession>
<dbReference type="RefSeq" id="WP_408211275.1">
    <property type="nucleotide sequence ID" value="NZ_JAQQBZ010000005.1"/>
</dbReference>
<evidence type="ECO:0000313" key="9">
    <source>
        <dbReference type="EMBL" id="MFM0593339.1"/>
    </source>
</evidence>
<dbReference type="InterPro" id="IPR033738">
    <property type="entry name" value="AsnB_N"/>
</dbReference>
<sequence length="623" mass="69423">MCGIAGWVDFERDLRCTAAIVDGMTDELAHRGPDGRGVWLDTHVALGHRRLAIIDPAHGAQPLCSPAYDTRGLPRAVICYGGETYNFRELRAELGALGHRFETRCDTEVVLHAYLQWGAQFVERLNGMYAIALWDTVRHELLLVRDRLGVKPLFYYPTAHGVIFGSEPKAILAHPDVRARTSSEGLCDALLFLRTPGQVPLTGMRELKPGHRLRVRRGRIVEERYWALEARPHTDDLPTTIATLRALLDDIVSRQMIADVPLCALLSGGVDSSTVAALAQKHRSANGGGQLQTFCVDFTGHTQHFRADPVRPTADAPFAREVARHIGSDHHTIELNHATLLDPQVREAVLRAWDLPFNFGDLDVSLHRLFAEVSRHATVALSGEAADEIFGGYLWFTDPAARSAQTFPWLKLGAHRGLDPRALFRAGFIDALKLDEYEADLYRSALAEVPRLAGESPEQQRTREVSYLTLTRWLPLLLDKKDRMGMANAIEGRVPFCDHRLVEYAFNIPWAMKAFNGRDKALLRAAADDDLLPESVLHRKKAAYPSIQTPAYDRGLIARLNAALDDPRAPLHPLIDRDALRTLAARTTTSTLSDFERILVESSTRLNSWLALYRVELDGVPAG</sequence>
<evidence type="ECO:0000256" key="7">
    <source>
        <dbReference type="ARBA" id="ARBA00048741"/>
    </source>
</evidence>
<keyword evidence="9" id="KW-0436">Ligase</keyword>
<feature type="domain" description="Glutamine amidotransferase type-2" evidence="8">
    <location>
        <begin position="2"/>
        <end position="218"/>
    </location>
</feature>
<proteinExistence type="inferred from homology"/>
<evidence type="ECO:0000256" key="3">
    <source>
        <dbReference type="ARBA" id="ARBA00012737"/>
    </source>
</evidence>
<dbReference type="InterPro" id="IPR051786">
    <property type="entry name" value="ASN_synthetase/amidase"/>
</dbReference>
<dbReference type="GO" id="GO:0004066">
    <property type="term" value="F:asparagine synthase (glutamine-hydrolyzing) activity"/>
    <property type="evidence" value="ECO:0007669"/>
    <property type="project" value="UniProtKB-EC"/>
</dbReference>
<dbReference type="InterPro" id="IPR001962">
    <property type="entry name" value="Asn_synthase"/>
</dbReference>
<dbReference type="Gene3D" id="3.60.20.10">
    <property type="entry name" value="Glutamine Phosphoribosylpyrophosphate, subunit 1, domain 1"/>
    <property type="match status" value="1"/>
</dbReference>
<evidence type="ECO:0000259" key="8">
    <source>
        <dbReference type="PROSITE" id="PS51278"/>
    </source>
</evidence>
<dbReference type="PROSITE" id="PS51278">
    <property type="entry name" value="GATASE_TYPE_2"/>
    <property type="match status" value="1"/>
</dbReference>
<dbReference type="SUPFAM" id="SSF56235">
    <property type="entry name" value="N-terminal nucleophile aminohydrolases (Ntn hydrolases)"/>
    <property type="match status" value="1"/>
</dbReference>
<dbReference type="InterPro" id="IPR017932">
    <property type="entry name" value="GATase_2_dom"/>
</dbReference>
<keyword evidence="5" id="KW-0067">ATP-binding</keyword>
<dbReference type="InterPro" id="IPR029055">
    <property type="entry name" value="Ntn_hydrolases_N"/>
</dbReference>
<evidence type="ECO:0000256" key="4">
    <source>
        <dbReference type="ARBA" id="ARBA00022741"/>
    </source>
</evidence>
<dbReference type="InterPro" id="IPR014729">
    <property type="entry name" value="Rossmann-like_a/b/a_fold"/>
</dbReference>
<dbReference type="Pfam" id="PF00733">
    <property type="entry name" value="Asn_synthase"/>
    <property type="match status" value="1"/>
</dbReference>
<dbReference type="PANTHER" id="PTHR43284:SF1">
    <property type="entry name" value="ASPARAGINE SYNTHETASE"/>
    <property type="match status" value="1"/>
</dbReference>
<dbReference type="CDD" id="cd01991">
    <property type="entry name" value="Asn_synthase_B_C"/>
    <property type="match status" value="1"/>
</dbReference>
<comment type="pathway">
    <text evidence="1">Amino-acid biosynthesis; L-asparagine biosynthesis; L-asparagine from L-aspartate (L-Gln route): step 1/1.</text>
</comment>
<protein>
    <recommendedName>
        <fullName evidence="3">asparagine synthase (glutamine-hydrolyzing)</fullName>
        <ecNumber evidence="3">6.3.5.4</ecNumber>
    </recommendedName>
</protein>
<keyword evidence="10" id="KW-1185">Reference proteome</keyword>
<gene>
    <name evidence="9" type="primary">asnB</name>
    <name evidence="9" type="ORF">PQQ68_09925</name>
</gene>
<comment type="caution">
    <text evidence="9">The sequence shown here is derived from an EMBL/GenBank/DDBJ whole genome shotgun (WGS) entry which is preliminary data.</text>
</comment>